<proteinExistence type="predicted"/>
<name>A0ABN9SJ22_9DINO</name>
<dbReference type="EMBL" id="CAUYUJ010011412">
    <property type="protein sequence ID" value="CAK0831709.1"/>
    <property type="molecule type" value="Genomic_DNA"/>
</dbReference>
<organism evidence="2 3">
    <name type="scientific">Prorocentrum cordatum</name>
    <dbReference type="NCBI Taxonomy" id="2364126"/>
    <lineage>
        <taxon>Eukaryota</taxon>
        <taxon>Sar</taxon>
        <taxon>Alveolata</taxon>
        <taxon>Dinophyceae</taxon>
        <taxon>Prorocentrales</taxon>
        <taxon>Prorocentraceae</taxon>
        <taxon>Prorocentrum</taxon>
    </lineage>
</organism>
<dbReference type="Proteomes" id="UP001189429">
    <property type="component" value="Unassembled WGS sequence"/>
</dbReference>
<feature type="compositionally biased region" description="Basic residues" evidence="1">
    <location>
        <begin position="132"/>
        <end position="147"/>
    </location>
</feature>
<evidence type="ECO:0000256" key="1">
    <source>
        <dbReference type="SAM" id="MobiDB-lite"/>
    </source>
</evidence>
<keyword evidence="3" id="KW-1185">Reference proteome</keyword>
<gene>
    <name evidence="2" type="ORF">PCOR1329_LOCUS29981</name>
</gene>
<evidence type="ECO:0000313" key="3">
    <source>
        <dbReference type="Proteomes" id="UP001189429"/>
    </source>
</evidence>
<protein>
    <recommendedName>
        <fullName evidence="4">Peptidylprolyl isomerase</fullName>
    </recommendedName>
</protein>
<comment type="caution">
    <text evidence="2">The sequence shown here is derived from an EMBL/GenBank/DDBJ whole genome shotgun (WGS) entry which is preliminary data.</text>
</comment>
<feature type="region of interest" description="Disordered" evidence="1">
    <location>
        <begin position="132"/>
        <end position="156"/>
    </location>
</feature>
<evidence type="ECO:0008006" key="4">
    <source>
        <dbReference type="Google" id="ProtNLM"/>
    </source>
</evidence>
<evidence type="ECO:0000313" key="2">
    <source>
        <dbReference type="EMBL" id="CAK0831709.1"/>
    </source>
</evidence>
<sequence length="156" mass="16885">MPFGRLPPGTSDGPPCCGGERLLQGRGRRAADKPAATVEPLDSKGEKCSFDVIVNDPGISSGEIEFKNSCETFCKVFESLALEGWIQEGLITYFGQKLCDGDTKAGGRLRRHEGVSPFVCIPHPACGGVRRPCPHQRRLPRRGRARLRPQSDPGGV</sequence>
<accession>A0ABN9SJ22</accession>
<reference evidence="2" key="1">
    <citation type="submission" date="2023-10" db="EMBL/GenBank/DDBJ databases">
        <authorList>
            <person name="Chen Y."/>
            <person name="Shah S."/>
            <person name="Dougan E. K."/>
            <person name="Thang M."/>
            <person name="Chan C."/>
        </authorList>
    </citation>
    <scope>NUCLEOTIDE SEQUENCE [LARGE SCALE GENOMIC DNA]</scope>
</reference>